<protein>
    <recommendedName>
        <fullName evidence="1">MMS19 nucleotide excision repair protein</fullName>
    </recommendedName>
</protein>
<dbReference type="PANTHER" id="PTHR12891">
    <property type="entry name" value="DNA REPAIR/TRANSCRIPTION PROTEIN MET18/MMS19"/>
    <property type="match status" value="1"/>
</dbReference>
<gene>
    <name evidence="4" type="ORF">MACJ_000759</name>
</gene>
<keyword evidence="1" id="KW-0227">DNA damage</keyword>
<evidence type="ECO:0000313" key="5">
    <source>
        <dbReference type="Proteomes" id="UP000244803"/>
    </source>
</evidence>
<dbReference type="GO" id="GO:0005634">
    <property type="term" value="C:nucleus"/>
    <property type="evidence" value="ECO:0007669"/>
    <property type="project" value="UniProtKB-SubCell"/>
</dbReference>
<comment type="similarity">
    <text evidence="1">Belongs to the MET18/MMS19 family.</text>
</comment>
<dbReference type="OrthoDB" id="362013at2759"/>
<dbReference type="InterPro" id="IPR029240">
    <property type="entry name" value="MMS19_N"/>
</dbReference>
<accession>A0A976QRY6</accession>
<dbReference type="InterPro" id="IPR039920">
    <property type="entry name" value="MMS19"/>
</dbReference>
<dbReference type="GO" id="GO:0006281">
    <property type="term" value="P:DNA repair"/>
    <property type="evidence" value="ECO:0007669"/>
    <property type="project" value="UniProtKB-UniRule"/>
</dbReference>
<dbReference type="Pfam" id="PF14500">
    <property type="entry name" value="MMS19_N"/>
    <property type="match status" value="1"/>
</dbReference>
<dbReference type="GO" id="GO:0016226">
    <property type="term" value="P:iron-sulfur cluster assembly"/>
    <property type="evidence" value="ECO:0007669"/>
    <property type="project" value="UniProtKB-UniRule"/>
</dbReference>
<organism evidence="4 5">
    <name type="scientific">Theileria orientalis</name>
    <dbReference type="NCBI Taxonomy" id="68886"/>
    <lineage>
        <taxon>Eukaryota</taxon>
        <taxon>Sar</taxon>
        <taxon>Alveolata</taxon>
        <taxon>Apicomplexa</taxon>
        <taxon>Aconoidasida</taxon>
        <taxon>Piroplasmida</taxon>
        <taxon>Theileriidae</taxon>
        <taxon>Theileria</taxon>
    </lineage>
</organism>
<evidence type="ECO:0000256" key="2">
    <source>
        <dbReference type="SAM" id="MobiDB-lite"/>
    </source>
</evidence>
<feature type="region of interest" description="Disordered" evidence="2">
    <location>
        <begin position="373"/>
        <end position="408"/>
    </location>
</feature>
<name>A0A976QRY6_THEOR</name>
<feature type="compositionally biased region" description="Basic and acidic residues" evidence="2">
    <location>
        <begin position="551"/>
        <end position="580"/>
    </location>
</feature>
<feature type="domain" description="MMS19 N-terminal" evidence="3">
    <location>
        <begin position="54"/>
        <end position="306"/>
    </location>
</feature>
<comment type="subcellular location">
    <subcellularLocation>
        <location evidence="1">Nucleus</location>
    </subcellularLocation>
</comment>
<proteinExistence type="inferred from homology"/>
<dbReference type="GO" id="GO:0097361">
    <property type="term" value="C:cytosolic [4Fe-4S] assembly targeting complex"/>
    <property type="evidence" value="ECO:0007669"/>
    <property type="project" value="UniProtKB-UniRule"/>
</dbReference>
<feature type="compositionally biased region" description="Acidic residues" evidence="2">
    <location>
        <begin position="393"/>
        <end position="402"/>
    </location>
</feature>
<keyword evidence="1" id="KW-0234">DNA repair</keyword>
<dbReference type="Proteomes" id="UP000244803">
    <property type="component" value="Chromosome 1"/>
</dbReference>
<sequence length="1475" mass="169591">MSNGNNSLEEVTKSYLSTHDVYKLNEYRNSILISVNISKGARFLSILDGICEEEEDPVVKKDLVKLLYEVTSRTENAFKGLEVIEFLSKCTNFTICLHLCVNVTKALLERHFDNAEDKDYRALERYFRTLSEKKISQYPQQCRIDFLKISHHMVDLVVRGKVAEFDIELLCESISEEKDPRNLLTMFELLSKLAKSVARKDKEFESIAKTYLVYFPIQFVPPKKDKICIRPLELKKGLLGCFKSNKKLARYSMELLLDTLYSEFTVDENHSVLKDTLYFLKNCKPVYGANFGKFAKYFIQVVKMELLATPTTETSLEKLKLRMDEPRSPEGKGELMWTISEQTGEGSVNIYSAKDEPVTGVANIIRVYSGTVNREGEESRETTPVVSSRELSEIEGGDENTVEEGTRVSGSIDEKAHEGEDLGELDVDQINKIGTAYYKGSSDLDEKVWVFGEIMRLFLDSLDEVEEEEVVELFDGIRKTIHLNYSLAYMVEVLSENSRCHNKIIERIVLPLIKDVYSLFDNSLRNDLQVGDELQDDDDLQVSEDLQDEDYSQHDDDSHRDDNSQHDNESRHGEKSSDDEKTGDEEWNGIDFNRKGEMCNIHTIVSKCIMPKILINFKKDLISEELLVFLLRIDRNKNGFFKYNKEGASNYLKLLLLSSSIVKENVIYEVIERVIGNVFVKDSIVASTITGAVDSSPKETIRSIDSSSSNKAPDKPTSARIVVKWEQKDSYWAEVALNLKILTSIYKSHKGVCYPIVKVLNSMVPVHVRVSASNYILTRMRKMSTKSNLLISSQMAELLGITLSKWTRPKENYDMDRLVRNIIQIVFSGLEEMIKIMNRKYVTVHSSMDHYRSSSIGSQYQECLRDDSSYDSSGASGEVSRCSSESSLDMSVTGLSISNATSGLKSDVSSGNISGMVETSDGNILMLDCKGVDSNTKDAEGMPHSSSNVTLIRADSTINRSDTVSMGGLHSMSPLDSFREYADQRDKENRFGFIGYVFRGLKEKVGTIDISDSEDKEETNYNNAMRIIYANLLIEVLESPCKTLFMEMFEKRRLVEFFSKTFNYYKNALGLAEDSGYVEVFKAKKVPVILSILGSSLELDMRKYMDHRTMFINIYFNKPELCENKAKHTQSCLENVYYNYGSVELSLLNLETMVVYNEYLNNIDEVLECTYSNGSVLVKCVQNMYKYDFKEITEQIRLLDNYKLTMREYDELFFLFLPISLNYNKGAYRTQLIDIRERYRKLYEKSKEERRVEGEDEKTFEERTERLLGALFEKMTKESHEAMPNYTHRLAENYFSKLEINLSFLLILLHRGARNISEDHLREVVESMSEMVRNILKYQDERQRKHEKDGVSEYVHWCCDRYLMYIQALLFGVVSELNNSGREEELEPLRKVLTFKLEGIVEDLLKISKSSKVPFARMLAILTTHVIMSSKHLRMSRESRRKVIKHSSKFLGDSSKKVRAIAVLCRQEWLNKQDE</sequence>
<reference evidence="4" key="1">
    <citation type="submission" date="2022-07" db="EMBL/GenBank/DDBJ databases">
        <title>Evaluation of T. orientalis genome assembly methods using nanopore sequencing and analysis of variation between genomes.</title>
        <authorList>
            <person name="Yam J."/>
            <person name="Micallef M.L."/>
            <person name="Liu M."/>
            <person name="Djordjevic S.P."/>
            <person name="Bogema D.R."/>
            <person name="Jenkins C."/>
        </authorList>
    </citation>
    <scope>NUCLEOTIDE SEQUENCE</scope>
    <source>
        <strain evidence="4">Fish Creek</strain>
    </source>
</reference>
<evidence type="ECO:0000313" key="4">
    <source>
        <dbReference type="EMBL" id="UKJ88315.2"/>
    </source>
</evidence>
<comment type="function">
    <text evidence="1">Key component of the cytosolic iron-sulfur protein assembly (CIA) complex, a multiprotein complex that mediates the incorporation of iron-sulfur cluster into apoproteins specifically involved in DNA metabolism and genomic integrity. In the CIA complex, MMS19 acts as an adapter between early-acting CIA components and a subset of cellular target iron-sulfur proteins.</text>
</comment>
<keyword evidence="1" id="KW-0539">Nucleus</keyword>
<feature type="region of interest" description="Disordered" evidence="2">
    <location>
        <begin position="548"/>
        <end position="589"/>
    </location>
</feature>
<dbReference type="GO" id="GO:0051604">
    <property type="term" value="P:protein maturation"/>
    <property type="evidence" value="ECO:0007669"/>
    <property type="project" value="UniProtKB-UniRule"/>
</dbReference>
<dbReference type="EMBL" id="CP056065">
    <property type="protein sequence ID" value="UKJ88315.2"/>
    <property type="molecule type" value="Genomic_DNA"/>
</dbReference>
<dbReference type="PANTHER" id="PTHR12891:SF0">
    <property type="entry name" value="MMS19 NUCLEOTIDE EXCISION REPAIR PROTEIN HOMOLOG"/>
    <property type="match status" value="1"/>
</dbReference>
<evidence type="ECO:0000256" key="1">
    <source>
        <dbReference type="RuleBase" id="RU367072"/>
    </source>
</evidence>
<evidence type="ECO:0000259" key="3">
    <source>
        <dbReference type="Pfam" id="PF14500"/>
    </source>
</evidence>